<keyword evidence="4 5" id="KW-0472">Membrane</keyword>
<evidence type="ECO:0000256" key="4">
    <source>
        <dbReference type="ARBA" id="ARBA00023136"/>
    </source>
</evidence>
<evidence type="ECO:0000313" key="8">
    <source>
        <dbReference type="Proteomes" id="UP000004162"/>
    </source>
</evidence>
<keyword evidence="8" id="KW-1185">Reference proteome</keyword>
<evidence type="ECO:0000313" key="7">
    <source>
        <dbReference type="EMBL" id="EAT58291.1"/>
    </source>
</evidence>
<dbReference type="PANTHER" id="PTHR22550:SF5">
    <property type="entry name" value="LEUCINE ZIPPER PROTEIN 4"/>
    <property type="match status" value="1"/>
</dbReference>
<gene>
    <name evidence="7" type="ORF">CferDRAFT_0277</name>
</gene>
<dbReference type="RefSeq" id="WP_006367110.1">
    <property type="nucleotide sequence ID" value="NZ_AASE01000024.1"/>
</dbReference>
<evidence type="ECO:0000256" key="3">
    <source>
        <dbReference type="ARBA" id="ARBA00022989"/>
    </source>
</evidence>
<dbReference type="SUPFAM" id="SSF53300">
    <property type="entry name" value="vWA-like"/>
    <property type="match status" value="1"/>
</dbReference>
<dbReference type="Gene3D" id="3.40.50.410">
    <property type="entry name" value="von Willebrand factor, type A domain"/>
    <property type="match status" value="1"/>
</dbReference>
<reference evidence="7 8" key="2">
    <citation type="submission" date="2006-07" db="EMBL/GenBank/DDBJ databases">
        <title>Sequencing of the draft genome and assembly of Chlorobium ferroxidans DSM 13031.</title>
        <authorList>
            <consortium name="US DOE Joint Genome Institute (JGI-PGF)"/>
            <person name="Copeland A."/>
            <person name="Lucas S."/>
            <person name="Lapidus A."/>
            <person name="Barry K."/>
            <person name="Glavina del Rio T."/>
            <person name="Dalin E."/>
            <person name="Tice H."/>
            <person name="Bruce D."/>
            <person name="Pitluck S."/>
            <person name="Richardson P."/>
        </authorList>
    </citation>
    <scope>NUCLEOTIDE SEQUENCE [LARGE SCALE GENOMIC DNA]</scope>
    <source>
        <strain evidence="7 8">DSM 13031</strain>
    </source>
</reference>
<evidence type="ECO:0000259" key="6">
    <source>
        <dbReference type="PROSITE" id="PS50234"/>
    </source>
</evidence>
<dbReference type="InterPro" id="IPR002035">
    <property type="entry name" value="VWF_A"/>
</dbReference>
<keyword evidence="1" id="KW-1003">Cell membrane</keyword>
<dbReference type="OrthoDB" id="6206554at2"/>
<evidence type="ECO:0000256" key="5">
    <source>
        <dbReference type="SAM" id="Phobius"/>
    </source>
</evidence>
<feature type="transmembrane region" description="Helical" evidence="5">
    <location>
        <begin position="15"/>
        <end position="33"/>
    </location>
</feature>
<dbReference type="PANTHER" id="PTHR22550">
    <property type="entry name" value="SPORE GERMINATION PROTEIN"/>
    <property type="match status" value="1"/>
</dbReference>
<protein>
    <submittedName>
        <fullName evidence="7">von Willebrand factor, type A</fullName>
    </submittedName>
</protein>
<accession>Q0YPQ8</accession>
<dbReference type="EMBL" id="AASE01000024">
    <property type="protein sequence ID" value="EAT58291.1"/>
    <property type="molecule type" value="Genomic_DNA"/>
</dbReference>
<sequence>MQEWIARIPGFELAAPWWLLLLPLLALLAWIRVRRDRLGKNPVILFPGLERLRDSGFEARRELRHLPQWLRWSALVLCVFALAGPRMVVRQTEAEARGIDVMLALDISESMLQKDGSGKSRLDAAREVARKFVLRRSSDRIGLVVFRGKGYTQCPLTIDHDVLAMLIDHISPQVIQDEGTAIGSAILIATNRFKGSTSLQKVIILITDGENNTGDVGPATAATLAAQNGIRIYVVNAGFKSGGSAGNLSAESSAHAAMDEASLRGIARTTGGGYFRAEDPSVLDNTIKTIGRLETARHAGAPVEHRTGLFFLLLFPAVLLLVLEVLLSNTRLMRIP</sequence>
<feature type="domain" description="VWFA" evidence="6">
    <location>
        <begin position="100"/>
        <end position="290"/>
    </location>
</feature>
<proteinExistence type="predicted"/>
<dbReference type="Pfam" id="PF00092">
    <property type="entry name" value="VWA"/>
    <property type="match status" value="1"/>
</dbReference>
<reference evidence="7 8" key="1">
    <citation type="submission" date="2006-07" db="EMBL/GenBank/DDBJ databases">
        <title>Annotation of the draft genome assembly of Chlorobium ferroxidans DSM 13031.</title>
        <authorList>
            <consortium name="US DOE Joint Genome Institute (JGI-ORNL)"/>
            <person name="Larimer F."/>
            <person name="Land M."/>
            <person name="Hauser L."/>
        </authorList>
    </citation>
    <scope>NUCLEOTIDE SEQUENCE [LARGE SCALE GENOMIC DNA]</scope>
    <source>
        <strain evidence="7 8">DSM 13031</strain>
    </source>
</reference>
<evidence type="ECO:0000256" key="2">
    <source>
        <dbReference type="ARBA" id="ARBA00022692"/>
    </source>
</evidence>
<dbReference type="InterPro" id="IPR036465">
    <property type="entry name" value="vWFA_dom_sf"/>
</dbReference>
<organism evidence="7 8">
    <name type="scientific">Chlorobium ferrooxidans DSM 13031</name>
    <dbReference type="NCBI Taxonomy" id="377431"/>
    <lineage>
        <taxon>Bacteria</taxon>
        <taxon>Pseudomonadati</taxon>
        <taxon>Chlorobiota</taxon>
        <taxon>Chlorobiia</taxon>
        <taxon>Chlorobiales</taxon>
        <taxon>Chlorobiaceae</taxon>
        <taxon>Chlorobium/Pelodictyon group</taxon>
        <taxon>Chlorobium</taxon>
    </lineage>
</organism>
<dbReference type="InterPro" id="IPR050768">
    <property type="entry name" value="UPF0353/GerABKA_families"/>
</dbReference>
<comment type="caution">
    <text evidence="7">The sequence shown here is derived from an EMBL/GenBank/DDBJ whole genome shotgun (WGS) entry which is preliminary data.</text>
</comment>
<dbReference type="AlphaFoldDB" id="Q0YPQ8"/>
<keyword evidence="2 5" id="KW-0812">Transmembrane</keyword>
<name>Q0YPQ8_9CHLB</name>
<dbReference type="Proteomes" id="UP000004162">
    <property type="component" value="Unassembled WGS sequence"/>
</dbReference>
<feature type="transmembrane region" description="Helical" evidence="5">
    <location>
        <begin position="308"/>
        <end position="327"/>
    </location>
</feature>
<evidence type="ECO:0000256" key="1">
    <source>
        <dbReference type="ARBA" id="ARBA00022475"/>
    </source>
</evidence>
<keyword evidence="3 5" id="KW-1133">Transmembrane helix</keyword>
<dbReference type="PROSITE" id="PS50234">
    <property type="entry name" value="VWFA"/>
    <property type="match status" value="1"/>
</dbReference>
<dbReference type="SMART" id="SM00327">
    <property type="entry name" value="VWA"/>
    <property type="match status" value="1"/>
</dbReference>